<evidence type="ECO:0000259" key="5">
    <source>
        <dbReference type="PROSITE" id="PS51635"/>
    </source>
</evidence>
<dbReference type="GO" id="GO:0016787">
    <property type="term" value="F:hydrolase activity"/>
    <property type="evidence" value="ECO:0007669"/>
    <property type="project" value="UniProtKB-UniRule"/>
</dbReference>
<dbReference type="AlphaFoldDB" id="A0A9D9DFX4"/>
<dbReference type="Proteomes" id="UP000823634">
    <property type="component" value="Unassembled WGS sequence"/>
</dbReference>
<feature type="short sequence motif" description="GXSXG" evidence="4">
    <location>
        <begin position="36"/>
        <end position="40"/>
    </location>
</feature>
<keyword evidence="2 4" id="KW-0442">Lipid degradation</keyword>
<dbReference type="PANTHER" id="PTHR14226:SF57">
    <property type="entry name" value="BLR7027 PROTEIN"/>
    <property type="match status" value="1"/>
</dbReference>
<evidence type="ECO:0000256" key="1">
    <source>
        <dbReference type="ARBA" id="ARBA00022801"/>
    </source>
</evidence>
<feature type="active site" description="Nucleophile" evidence="4">
    <location>
        <position position="38"/>
    </location>
</feature>
<dbReference type="Gene3D" id="3.40.1090.10">
    <property type="entry name" value="Cytosolic phospholipase A2 catalytic domain"/>
    <property type="match status" value="1"/>
</dbReference>
<keyword evidence="3 4" id="KW-0443">Lipid metabolism</keyword>
<dbReference type="InterPro" id="IPR016035">
    <property type="entry name" value="Acyl_Trfase/lysoPLipase"/>
</dbReference>
<keyword evidence="1 4" id="KW-0378">Hydrolase</keyword>
<evidence type="ECO:0000256" key="4">
    <source>
        <dbReference type="PROSITE-ProRule" id="PRU01161"/>
    </source>
</evidence>
<feature type="domain" description="PNPLA" evidence="5">
    <location>
        <begin position="5"/>
        <end position="190"/>
    </location>
</feature>
<reference evidence="6" key="1">
    <citation type="submission" date="2020-10" db="EMBL/GenBank/DDBJ databases">
        <authorList>
            <person name="Gilroy R."/>
        </authorList>
    </citation>
    <scope>NUCLEOTIDE SEQUENCE</scope>
    <source>
        <strain evidence="6">17113</strain>
    </source>
</reference>
<reference evidence="6" key="2">
    <citation type="journal article" date="2021" name="PeerJ">
        <title>Extensive microbial diversity within the chicken gut microbiome revealed by metagenomics and culture.</title>
        <authorList>
            <person name="Gilroy R."/>
            <person name="Ravi A."/>
            <person name="Getino M."/>
            <person name="Pursley I."/>
            <person name="Horton D.L."/>
            <person name="Alikhan N.F."/>
            <person name="Baker D."/>
            <person name="Gharbi K."/>
            <person name="Hall N."/>
            <person name="Watson M."/>
            <person name="Adriaenssens E.M."/>
            <person name="Foster-Nyarko E."/>
            <person name="Jarju S."/>
            <person name="Secka A."/>
            <person name="Antonio M."/>
            <person name="Oren A."/>
            <person name="Chaudhuri R.R."/>
            <person name="La Ragione R."/>
            <person name="Hildebrand F."/>
            <person name="Pallen M.J."/>
        </authorList>
    </citation>
    <scope>NUCLEOTIDE SEQUENCE</scope>
    <source>
        <strain evidence="6">17113</strain>
    </source>
</reference>
<proteinExistence type="predicted"/>
<comment type="caution">
    <text evidence="6">The sequence shown here is derived from an EMBL/GenBank/DDBJ whole genome shotgun (WGS) entry which is preliminary data.</text>
</comment>
<sequence>MKRGLCLAGGGSTGAYEVGALRCLYEHGYEFDVIVGTSIGALNGAMLAQGSTLDELQSLWLEITPEKVMKGGINLNSKTITEFDIHKTSRFLTSYLTNAGADITPFKELCAKYISPKRIKESSIEFGCVCCSLPLLKEVRVNAKEIEEKDILPFIHASSACAPVFPIEKINGKRYVDGFYKNNLPIDYCFSLGANEIVAIDLKLFGLEPPNKELLRLPNVLAIEPRRSLGSFMDFTPSSIAANMRRGYLDAKKALGLALGKAYCFPKSDQLLDRGKEFAHRIVNLEESLGKKVARHLLSIADMDGISKLGYADLLVVCLERMAELAKLDDCLEYTPESLFQHSLSAFLKEDGEKRYLLGRKSRLEVSDIRFRFLSEEDNAILSLLSSIYRESSAALLPRAKDEA</sequence>
<organism evidence="6 7">
    <name type="scientific">Candidatus Alloenteromonas pullistercoris</name>
    <dbReference type="NCBI Taxonomy" id="2840785"/>
    <lineage>
        <taxon>Bacteria</taxon>
        <taxon>Bacillati</taxon>
        <taxon>Bacillota</taxon>
        <taxon>Bacillota incertae sedis</taxon>
        <taxon>Candidatus Alloenteromonas</taxon>
    </lineage>
</organism>
<evidence type="ECO:0000313" key="6">
    <source>
        <dbReference type="EMBL" id="MBO8426902.1"/>
    </source>
</evidence>
<dbReference type="SUPFAM" id="SSF52151">
    <property type="entry name" value="FabD/lysophospholipase-like"/>
    <property type="match status" value="1"/>
</dbReference>
<dbReference type="PROSITE" id="PS51635">
    <property type="entry name" value="PNPLA"/>
    <property type="match status" value="1"/>
</dbReference>
<dbReference type="InterPro" id="IPR002641">
    <property type="entry name" value="PNPLA_dom"/>
</dbReference>
<dbReference type="Pfam" id="PF01734">
    <property type="entry name" value="Patatin"/>
    <property type="match status" value="1"/>
</dbReference>
<protein>
    <submittedName>
        <fullName evidence="6">Patatin-like phospholipase family protein</fullName>
    </submittedName>
</protein>
<dbReference type="PANTHER" id="PTHR14226">
    <property type="entry name" value="NEUROPATHY TARGET ESTERASE/SWISS CHEESE D.MELANOGASTER"/>
    <property type="match status" value="1"/>
</dbReference>
<dbReference type="InterPro" id="IPR050301">
    <property type="entry name" value="NTE"/>
</dbReference>
<feature type="short sequence motif" description="GXGXXG" evidence="4">
    <location>
        <begin position="9"/>
        <end position="14"/>
    </location>
</feature>
<evidence type="ECO:0000256" key="3">
    <source>
        <dbReference type="ARBA" id="ARBA00023098"/>
    </source>
</evidence>
<dbReference type="GO" id="GO:0016042">
    <property type="term" value="P:lipid catabolic process"/>
    <property type="evidence" value="ECO:0007669"/>
    <property type="project" value="UniProtKB-UniRule"/>
</dbReference>
<dbReference type="EMBL" id="JADINA010000039">
    <property type="protein sequence ID" value="MBO8426902.1"/>
    <property type="molecule type" value="Genomic_DNA"/>
</dbReference>
<feature type="active site" description="Proton acceptor" evidence="4">
    <location>
        <position position="177"/>
    </location>
</feature>
<dbReference type="CDD" id="cd07209">
    <property type="entry name" value="Pat_hypo_Ecoli_Z1214_like"/>
    <property type="match status" value="1"/>
</dbReference>
<accession>A0A9D9DFX4</accession>
<gene>
    <name evidence="6" type="ORF">IAC61_06305</name>
</gene>
<evidence type="ECO:0000313" key="7">
    <source>
        <dbReference type="Proteomes" id="UP000823634"/>
    </source>
</evidence>
<name>A0A9D9DFX4_9FIRM</name>
<comment type="caution">
    <text evidence="4">Lacks conserved residue(s) required for the propagation of feature annotation.</text>
</comment>
<evidence type="ECO:0000256" key="2">
    <source>
        <dbReference type="ARBA" id="ARBA00022963"/>
    </source>
</evidence>